<gene>
    <name evidence="2" type="ORF">LR48_Vigan11g149800</name>
</gene>
<reference evidence="3" key="1">
    <citation type="journal article" date="2015" name="Proc. Natl. Acad. Sci. U.S.A.">
        <title>Genome sequencing of adzuki bean (Vigna angularis) provides insight into high starch and low fat accumulation and domestication.</title>
        <authorList>
            <person name="Yang K."/>
            <person name="Tian Z."/>
            <person name="Chen C."/>
            <person name="Luo L."/>
            <person name="Zhao B."/>
            <person name="Wang Z."/>
            <person name="Yu L."/>
            <person name="Li Y."/>
            <person name="Sun Y."/>
            <person name="Li W."/>
            <person name="Chen Y."/>
            <person name="Li Y."/>
            <person name="Zhang Y."/>
            <person name="Ai D."/>
            <person name="Zhao J."/>
            <person name="Shang C."/>
            <person name="Ma Y."/>
            <person name="Wu B."/>
            <person name="Wang M."/>
            <person name="Gao L."/>
            <person name="Sun D."/>
            <person name="Zhang P."/>
            <person name="Guo F."/>
            <person name="Wang W."/>
            <person name="Li Y."/>
            <person name="Wang J."/>
            <person name="Varshney R.K."/>
            <person name="Wang J."/>
            <person name="Ling H.Q."/>
            <person name="Wan P."/>
        </authorList>
    </citation>
    <scope>NUCLEOTIDE SEQUENCE</scope>
    <source>
        <strain evidence="3">cv. Jingnong 6</strain>
    </source>
</reference>
<accession>A0A0L9VUN1</accession>
<feature type="region of interest" description="Disordered" evidence="1">
    <location>
        <begin position="76"/>
        <end position="99"/>
    </location>
</feature>
<organism evidence="2 3">
    <name type="scientific">Phaseolus angularis</name>
    <name type="common">Azuki bean</name>
    <name type="synonym">Vigna angularis</name>
    <dbReference type="NCBI Taxonomy" id="3914"/>
    <lineage>
        <taxon>Eukaryota</taxon>
        <taxon>Viridiplantae</taxon>
        <taxon>Streptophyta</taxon>
        <taxon>Embryophyta</taxon>
        <taxon>Tracheophyta</taxon>
        <taxon>Spermatophyta</taxon>
        <taxon>Magnoliopsida</taxon>
        <taxon>eudicotyledons</taxon>
        <taxon>Gunneridae</taxon>
        <taxon>Pentapetalae</taxon>
        <taxon>rosids</taxon>
        <taxon>fabids</taxon>
        <taxon>Fabales</taxon>
        <taxon>Fabaceae</taxon>
        <taxon>Papilionoideae</taxon>
        <taxon>50 kb inversion clade</taxon>
        <taxon>NPAAA clade</taxon>
        <taxon>indigoferoid/millettioid clade</taxon>
        <taxon>Phaseoleae</taxon>
        <taxon>Vigna</taxon>
    </lineage>
</organism>
<feature type="compositionally biased region" description="Basic residues" evidence="1">
    <location>
        <begin position="137"/>
        <end position="151"/>
    </location>
</feature>
<dbReference type="Gramene" id="KOM58464">
    <property type="protein sequence ID" value="KOM58464"/>
    <property type="gene ID" value="LR48_Vigan11g149800"/>
</dbReference>
<protein>
    <submittedName>
        <fullName evidence="2">Uncharacterized protein</fullName>
    </submittedName>
</protein>
<feature type="region of interest" description="Disordered" evidence="1">
    <location>
        <begin position="1"/>
        <end position="54"/>
    </location>
</feature>
<evidence type="ECO:0000313" key="3">
    <source>
        <dbReference type="Proteomes" id="UP000053144"/>
    </source>
</evidence>
<sequence length="151" mass="16435">MNRETGWAEAQNGTGVRVGSGGALQIQVSPSHTRSTTQTPTSSHSLAGDTERHRIHCRPRRHHLLFLFSVRKRQPKEGFVSSTRAPSPPPRPAAASAPMAALDPASCRAKLSLLYLPPSNGVHTFSGSPPRIVTPRRCCRSPPRHRHTTTP</sequence>
<name>A0A0L9VUN1_PHAAN</name>
<proteinExistence type="predicted"/>
<feature type="region of interest" description="Disordered" evidence="1">
    <location>
        <begin position="122"/>
        <end position="151"/>
    </location>
</feature>
<evidence type="ECO:0000313" key="2">
    <source>
        <dbReference type="EMBL" id="KOM58464.1"/>
    </source>
</evidence>
<dbReference type="AlphaFoldDB" id="A0A0L9VUN1"/>
<feature type="compositionally biased region" description="Polar residues" evidence="1">
    <location>
        <begin position="26"/>
        <end position="45"/>
    </location>
</feature>
<evidence type="ECO:0000256" key="1">
    <source>
        <dbReference type="SAM" id="MobiDB-lite"/>
    </source>
</evidence>
<dbReference type="EMBL" id="CM003381">
    <property type="protein sequence ID" value="KOM58464.1"/>
    <property type="molecule type" value="Genomic_DNA"/>
</dbReference>
<dbReference type="Proteomes" id="UP000053144">
    <property type="component" value="Chromosome 11"/>
</dbReference>